<proteinExistence type="predicted"/>
<dbReference type="AlphaFoldDB" id="A0A5B7KIE6"/>
<sequence length="60" mass="6532">MAFHKRSVEDITHLKNQKQKLCCAACEWLSEGRVEIDAGGESRGGEQASPYVAPLAALCQ</sequence>
<evidence type="ECO:0000313" key="1">
    <source>
        <dbReference type="EMBL" id="MPD06634.1"/>
    </source>
</evidence>
<dbReference type="Proteomes" id="UP000324222">
    <property type="component" value="Unassembled WGS sequence"/>
</dbReference>
<gene>
    <name evidence="1" type="ORF">E2C01_102458</name>
</gene>
<protein>
    <submittedName>
        <fullName evidence="1">Uncharacterized protein</fullName>
    </submittedName>
</protein>
<name>A0A5B7KIE6_PORTR</name>
<organism evidence="1 2">
    <name type="scientific">Portunus trituberculatus</name>
    <name type="common">Swimming crab</name>
    <name type="synonym">Neptunus trituberculatus</name>
    <dbReference type="NCBI Taxonomy" id="210409"/>
    <lineage>
        <taxon>Eukaryota</taxon>
        <taxon>Metazoa</taxon>
        <taxon>Ecdysozoa</taxon>
        <taxon>Arthropoda</taxon>
        <taxon>Crustacea</taxon>
        <taxon>Multicrustacea</taxon>
        <taxon>Malacostraca</taxon>
        <taxon>Eumalacostraca</taxon>
        <taxon>Eucarida</taxon>
        <taxon>Decapoda</taxon>
        <taxon>Pleocyemata</taxon>
        <taxon>Brachyura</taxon>
        <taxon>Eubrachyura</taxon>
        <taxon>Portunoidea</taxon>
        <taxon>Portunidae</taxon>
        <taxon>Portuninae</taxon>
        <taxon>Portunus</taxon>
    </lineage>
</organism>
<reference evidence="1 2" key="1">
    <citation type="submission" date="2019-05" db="EMBL/GenBank/DDBJ databases">
        <title>Another draft genome of Portunus trituberculatus and its Hox gene families provides insights of decapod evolution.</title>
        <authorList>
            <person name="Jeong J.-H."/>
            <person name="Song I."/>
            <person name="Kim S."/>
            <person name="Choi T."/>
            <person name="Kim D."/>
            <person name="Ryu S."/>
            <person name="Kim W."/>
        </authorList>
    </citation>
    <scope>NUCLEOTIDE SEQUENCE [LARGE SCALE GENOMIC DNA]</scope>
    <source>
        <tissue evidence="1">Muscle</tissue>
    </source>
</reference>
<evidence type="ECO:0000313" key="2">
    <source>
        <dbReference type="Proteomes" id="UP000324222"/>
    </source>
</evidence>
<dbReference type="EMBL" id="VSRR010152246">
    <property type="protein sequence ID" value="MPD06634.1"/>
    <property type="molecule type" value="Genomic_DNA"/>
</dbReference>
<comment type="caution">
    <text evidence="1">The sequence shown here is derived from an EMBL/GenBank/DDBJ whole genome shotgun (WGS) entry which is preliminary data.</text>
</comment>
<keyword evidence="2" id="KW-1185">Reference proteome</keyword>
<accession>A0A5B7KIE6</accession>